<dbReference type="EMBL" id="HACA01033753">
    <property type="protein sequence ID" value="CDW51115.1"/>
    <property type="molecule type" value="Transcribed_RNA"/>
</dbReference>
<dbReference type="AlphaFoldDB" id="A0A0K2VLC1"/>
<name>A0A0K2VLC1_LEPSM</name>
<organism evidence="1">
    <name type="scientific">Lepeophtheirus salmonis</name>
    <name type="common">Salmon louse</name>
    <name type="synonym">Caligus salmonis</name>
    <dbReference type="NCBI Taxonomy" id="72036"/>
    <lineage>
        <taxon>Eukaryota</taxon>
        <taxon>Metazoa</taxon>
        <taxon>Ecdysozoa</taxon>
        <taxon>Arthropoda</taxon>
        <taxon>Crustacea</taxon>
        <taxon>Multicrustacea</taxon>
        <taxon>Hexanauplia</taxon>
        <taxon>Copepoda</taxon>
        <taxon>Siphonostomatoida</taxon>
        <taxon>Caligidae</taxon>
        <taxon>Lepeophtheirus</taxon>
    </lineage>
</organism>
<sequence>MQDRDMTYPEIEAQKYKSRVTSKREVYKKLQIMLQSLGMHV</sequence>
<proteinExistence type="predicted"/>
<evidence type="ECO:0000313" key="1">
    <source>
        <dbReference type="EMBL" id="CDW51115.1"/>
    </source>
</evidence>
<protein>
    <submittedName>
        <fullName evidence="1">Uncharacterized protein</fullName>
    </submittedName>
</protein>
<reference evidence="1" key="1">
    <citation type="submission" date="2014-05" db="EMBL/GenBank/DDBJ databases">
        <authorList>
            <person name="Chronopoulou M."/>
        </authorList>
    </citation>
    <scope>NUCLEOTIDE SEQUENCE</scope>
    <source>
        <tissue evidence="1">Whole organism</tissue>
    </source>
</reference>
<accession>A0A0K2VLC1</accession>